<name>A0A830FHI6_9EURY</name>
<dbReference type="AlphaFoldDB" id="A0A830FHI6"/>
<gene>
    <name evidence="1" type="ORF">GCM10009039_02630</name>
</gene>
<protein>
    <submittedName>
        <fullName evidence="1">Uncharacterized protein</fullName>
    </submittedName>
</protein>
<evidence type="ECO:0000313" key="1">
    <source>
        <dbReference type="EMBL" id="GGL47862.1"/>
    </source>
</evidence>
<dbReference type="EMBL" id="BMPG01000001">
    <property type="protein sequence ID" value="GGL47862.1"/>
    <property type="molecule type" value="Genomic_DNA"/>
</dbReference>
<keyword evidence="2" id="KW-1185">Reference proteome</keyword>
<reference evidence="1" key="2">
    <citation type="submission" date="2020-09" db="EMBL/GenBank/DDBJ databases">
        <authorList>
            <person name="Sun Q."/>
            <person name="Ohkuma M."/>
        </authorList>
    </citation>
    <scope>NUCLEOTIDE SEQUENCE</scope>
    <source>
        <strain evidence="1">JCM 19596</strain>
    </source>
</reference>
<organism evidence="1 2">
    <name type="scientific">Halocalculus aciditolerans</name>
    <dbReference type="NCBI Taxonomy" id="1383812"/>
    <lineage>
        <taxon>Archaea</taxon>
        <taxon>Methanobacteriati</taxon>
        <taxon>Methanobacteriota</taxon>
        <taxon>Stenosarchaea group</taxon>
        <taxon>Halobacteria</taxon>
        <taxon>Halobacteriales</taxon>
        <taxon>Halobacteriaceae</taxon>
        <taxon>Halocalculus</taxon>
    </lineage>
</organism>
<reference evidence="1" key="1">
    <citation type="journal article" date="2014" name="Int. J. Syst. Evol. Microbiol.">
        <title>Complete genome sequence of Corynebacterium casei LMG S-19264T (=DSM 44701T), isolated from a smear-ripened cheese.</title>
        <authorList>
            <consortium name="US DOE Joint Genome Institute (JGI-PGF)"/>
            <person name="Walter F."/>
            <person name="Albersmeier A."/>
            <person name="Kalinowski J."/>
            <person name="Ruckert C."/>
        </authorList>
    </citation>
    <scope>NUCLEOTIDE SEQUENCE</scope>
    <source>
        <strain evidence="1">JCM 19596</strain>
    </source>
</reference>
<dbReference type="Proteomes" id="UP000607197">
    <property type="component" value="Unassembled WGS sequence"/>
</dbReference>
<sequence length="60" mass="6170">MNPARITLIAFAPTAGANGVDPDDPAPIAHAINRLATAATTNTARPPKETILLSFFSPGN</sequence>
<evidence type="ECO:0000313" key="2">
    <source>
        <dbReference type="Proteomes" id="UP000607197"/>
    </source>
</evidence>
<comment type="caution">
    <text evidence="1">The sequence shown here is derived from an EMBL/GenBank/DDBJ whole genome shotgun (WGS) entry which is preliminary data.</text>
</comment>
<proteinExistence type="predicted"/>
<accession>A0A830FHI6</accession>